<dbReference type="EMBL" id="UEGS01000001">
    <property type="protein sequence ID" value="SRX81511.1"/>
    <property type="molecule type" value="Genomic_DNA"/>
</dbReference>
<name>A0A375YK67_MYCPF</name>
<dbReference type="AlphaFoldDB" id="A0A375YK67"/>
<dbReference type="STRING" id="39692.BST38_27865"/>
<accession>A0A375YK67</accession>
<protein>
    <submittedName>
        <fullName evidence="1">Uncharacterized protein</fullName>
    </submittedName>
</protein>
<gene>
    <name evidence="1" type="ORF">MPP7335_03263</name>
</gene>
<sequence>MTVLSAIAIVPSAPLLVPELASSAAGETEDARSAAIAAAAGLPSRWIAVGVAQDDGVYGPAAAGTFGGYGVDVRVALSPQAAGADPIALPLCALIAGWLRGQARPDATVEVHTLRGDLPSAAAVDHGKALRERLDADADAVGVLIVADGANTLTPAAPGGYDERSPAVQAALDDALAAGDPAALTQLPDSVLGRPAYQVLAGLTGSRPQGAEELYRGAPYGVGYFVGVWTP</sequence>
<dbReference type="Proteomes" id="UP000252008">
    <property type="component" value="Unassembled WGS sequence"/>
</dbReference>
<evidence type="ECO:0000313" key="1">
    <source>
        <dbReference type="EMBL" id="SRX81511.1"/>
    </source>
</evidence>
<dbReference type="Gene3D" id="3.40.830.10">
    <property type="entry name" value="LigB-like"/>
    <property type="match status" value="1"/>
</dbReference>
<reference evidence="1 2" key="1">
    <citation type="submission" date="2018-05" db="EMBL/GenBank/DDBJ databases">
        <authorList>
            <consortium name="IHU Genomes"/>
        </authorList>
    </citation>
    <scope>NUCLEOTIDE SEQUENCE [LARGE SCALE GENOMIC DNA]</scope>
    <source>
        <strain evidence="1 2">P7335</strain>
    </source>
</reference>
<evidence type="ECO:0000313" key="2">
    <source>
        <dbReference type="Proteomes" id="UP000252008"/>
    </source>
</evidence>
<organism evidence="1 2">
    <name type="scientific">Mycolicibacterium parafortuitum</name>
    <name type="common">Mycobacterium parafortuitum</name>
    <dbReference type="NCBI Taxonomy" id="39692"/>
    <lineage>
        <taxon>Bacteria</taxon>
        <taxon>Bacillati</taxon>
        <taxon>Actinomycetota</taxon>
        <taxon>Actinomycetes</taxon>
        <taxon>Mycobacteriales</taxon>
        <taxon>Mycobacteriaceae</taxon>
        <taxon>Mycolicibacterium</taxon>
    </lineage>
</organism>
<proteinExistence type="predicted"/>
<keyword evidence="2" id="KW-1185">Reference proteome</keyword>